<organism evidence="3 4">
    <name type="scientific">Tulasnella calospora MUT 4182</name>
    <dbReference type="NCBI Taxonomy" id="1051891"/>
    <lineage>
        <taxon>Eukaryota</taxon>
        <taxon>Fungi</taxon>
        <taxon>Dikarya</taxon>
        <taxon>Basidiomycota</taxon>
        <taxon>Agaricomycotina</taxon>
        <taxon>Agaricomycetes</taxon>
        <taxon>Cantharellales</taxon>
        <taxon>Tulasnellaceae</taxon>
        <taxon>Tulasnella</taxon>
    </lineage>
</organism>
<dbReference type="GO" id="GO:0005739">
    <property type="term" value="C:mitochondrion"/>
    <property type="evidence" value="ECO:0007669"/>
    <property type="project" value="GOC"/>
</dbReference>
<feature type="transmembrane region" description="Helical" evidence="2">
    <location>
        <begin position="77"/>
        <end position="96"/>
    </location>
</feature>
<evidence type="ECO:0000256" key="2">
    <source>
        <dbReference type="SAM" id="Phobius"/>
    </source>
</evidence>
<evidence type="ECO:0000256" key="1">
    <source>
        <dbReference type="SAM" id="MobiDB-lite"/>
    </source>
</evidence>
<dbReference type="GO" id="GO:0007008">
    <property type="term" value="P:outer mitochondrial membrane organization"/>
    <property type="evidence" value="ECO:0007669"/>
    <property type="project" value="InterPro"/>
</dbReference>
<dbReference type="InterPro" id="IPR035195">
    <property type="entry name" value="Emr1"/>
</dbReference>
<feature type="compositionally biased region" description="Pro residues" evidence="1">
    <location>
        <begin position="27"/>
        <end position="45"/>
    </location>
</feature>
<feature type="compositionally biased region" description="Polar residues" evidence="1">
    <location>
        <begin position="1"/>
        <end position="10"/>
    </location>
</feature>
<feature type="region of interest" description="Disordered" evidence="1">
    <location>
        <begin position="1"/>
        <end position="52"/>
    </location>
</feature>
<dbReference type="OrthoDB" id="2122015at2759"/>
<accession>A0A0C3L8N7</accession>
<dbReference type="EMBL" id="KN822974">
    <property type="protein sequence ID" value="KIO30198.1"/>
    <property type="molecule type" value="Genomic_DNA"/>
</dbReference>
<keyword evidence="2" id="KW-0472">Membrane</keyword>
<evidence type="ECO:0000313" key="4">
    <source>
        <dbReference type="Proteomes" id="UP000054248"/>
    </source>
</evidence>
<reference evidence="4" key="2">
    <citation type="submission" date="2015-01" db="EMBL/GenBank/DDBJ databases">
        <title>Evolutionary Origins and Diversification of the Mycorrhizal Mutualists.</title>
        <authorList>
            <consortium name="DOE Joint Genome Institute"/>
            <consortium name="Mycorrhizal Genomics Consortium"/>
            <person name="Kohler A."/>
            <person name="Kuo A."/>
            <person name="Nagy L.G."/>
            <person name="Floudas D."/>
            <person name="Copeland A."/>
            <person name="Barry K.W."/>
            <person name="Cichocki N."/>
            <person name="Veneault-Fourrey C."/>
            <person name="LaButti K."/>
            <person name="Lindquist E.A."/>
            <person name="Lipzen A."/>
            <person name="Lundell T."/>
            <person name="Morin E."/>
            <person name="Murat C."/>
            <person name="Riley R."/>
            <person name="Ohm R."/>
            <person name="Sun H."/>
            <person name="Tunlid A."/>
            <person name="Henrissat B."/>
            <person name="Grigoriev I.V."/>
            <person name="Hibbett D.S."/>
            <person name="Martin F."/>
        </authorList>
    </citation>
    <scope>NUCLEOTIDE SEQUENCE [LARGE SCALE GENOMIC DNA]</scope>
    <source>
        <strain evidence="4">MUT 4182</strain>
    </source>
</reference>
<name>A0A0C3L8N7_9AGAM</name>
<proteinExistence type="predicted"/>
<sequence length="111" mass="11463">MSSTSSTVTPGRTIIPSSSSSSATPRNPIPPSSLPRPFQPPPPPGDKGGIPVTPAVLRSIFASSRTSLEERTVSRVAFFRFAGFLISCLAISLAAAKGRKVKTAATVLGLV</sequence>
<feature type="compositionally biased region" description="Low complexity" evidence="1">
    <location>
        <begin position="17"/>
        <end position="26"/>
    </location>
</feature>
<keyword evidence="2" id="KW-0812">Transmembrane</keyword>
<reference evidence="3 4" key="1">
    <citation type="submission" date="2014-04" db="EMBL/GenBank/DDBJ databases">
        <authorList>
            <consortium name="DOE Joint Genome Institute"/>
            <person name="Kuo A."/>
            <person name="Girlanda M."/>
            <person name="Perotto S."/>
            <person name="Kohler A."/>
            <person name="Nagy L.G."/>
            <person name="Floudas D."/>
            <person name="Copeland A."/>
            <person name="Barry K.W."/>
            <person name="Cichocki N."/>
            <person name="Veneault-Fourrey C."/>
            <person name="LaButti K."/>
            <person name="Lindquist E.A."/>
            <person name="Lipzen A."/>
            <person name="Lundell T."/>
            <person name="Morin E."/>
            <person name="Murat C."/>
            <person name="Sun H."/>
            <person name="Tunlid A."/>
            <person name="Henrissat B."/>
            <person name="Grigoriev I.V."/>
            <person name="Hibbett D.S."/>
            <person name="Martin F."/>
            <person name="Nordberg H.P."/>
            <person name="Cantor M.N."/>
            <person name="Hua S.X."/>
        </authorList>
    </citation>
    <scope>NUCLEOTIDE SEQUENCE [LARGE SCALE GENOMIC DNA]</scope>
    <source>
        <strain evidence="3 4">MUT 4182</strain>
    </source>
</reference>
<keyword evidence="2" id="KW-1133">Transmembrane helix</keyword>
<protein>
    <submittedName>
        <fullName evidence="3">Uncharacterized protein</fullName>
    </submittedName>
</protein>
<dbReference type="AlphaFoldDB" id="A0A0C3L8N7"/>
<gene>
    <name evidence="3" type="ORF">M407DRAFT_20666</name>
</gene>
<dbReference type="Pfam" id="PF17237">
    <property type="entry name" value="Emr1"/>
    <property type="match status" value="1"/>
</dbReference>
<keyword evidence="4" id="KW-1185">Reference proteome</keyword>
<evidence type="ECO:0000313" key="3">
    <source>
        <dbReference type="EMBL" id="KIO30198.1"/>
    </source>
</evidence>
<dbReference type="Proteomes" id="UP000054248">
    <property type="component" value="Unassembled WGS sequence"/>
</dbReference>
<dbReference type="HOGENOM" id="CLU_166988_0_0_1"/>